<dbReference type="CDD" id="cd12914">
    <property type="entry name" value="PDC1_DGC_like"/>
    <property type="match status" value="1"/>
</dbReference>
<dbReference type="EC" id="2.7.13.3" evidence="3"/>
<dbReference type="CDD" id="cd00082">
    <property type="entry name" value="HisKA"/>
    <property type="match status" value="1"/>
</dbReference>
<keyword evidence="7" id="KW-0902">Two-component regulatory system</keyword>
<dbReference type="AlphaFoldDB" id="Q47JF7"/>
<keyword evidence="11" id="KW-0067">ATP-binding</keyword>
<dbReference type="OrthoDB" id="9810730at2"/>
<dbReference type="PANTHER" id="PTHR43711">
    <property type="entry name" value="TWO-COMPONENT HISTIDINE KINASE"/>
    <property type="match status" value="1"/>
</dbReference>
<evidence type="ECO:0000256" key="5">
    <source>
        <dbReference type="ARBA" id="ARBA00022679"/>
    </source>
</evidence>
<dbReference type="SUPFAM" id="SSF47384">
    <property type="entry name" value="Homodimeric domain of signal transducing histidine kinase"/>
    <property type="match status" value="1"/>
</dbReference>
<dbReference type="InterPro" id="IPR036097">
    <property type="entry name" value="HisK_dim/P_sf"/>
</dbReference>
<dbReference type="FunFam" id="3.30.565.10:FF:000006">
    <property type="entry name" value="Sensor histidine kinase WalK"/>
    <property type="match status" value="1"/>
</dbReference>
<dbReference type="CDD" id="cd00075">
    <property type="entry name" value="HATPase"/>
    <property type="match status" value="1"/>
</dbReference>
<gene>
    <name evidence="11" type="ordered locus">Daro_0265</name>
</gene>
<keyword evidence="6 11" id="KW-0418">Kinase</keyword>
<dbReference type="InterPro" id="IPR003594">
    <property type="entry name" value="HATPase_dom"/>
</dbReference>
<dbReference type="InterPro" id="IPR036890">
    <property type="entry name" value="HATPase_C_sf"/>
</dbReference>
<dbReference type="PANTHER" id="PTHR43711:SF31">
    <property type="entry name" value="HISTIDINE KINASE"/>
    <property type="match status" value="1"/>
</dbReference>
<dbReference type="HOGENOM" id="CLU_395219_0_0_4"/>
<dbReference type="InterPro" id="IPR004358">
    <property type="entry name" value="Sig_transdc_His_kin-like_C"/>
</dbReference>
<dbReference type="STRING" id="159087.Daro_0265"/>
<evidence type="ECO:0000256" key="9">
    <source>
        <dbReference type="SAM" id="Phobius"/>
    </source>
</evidence>
<keyword evidence="11" id="KW-0547">Nucleotide-binding</keyword>
<dbReference type="Gene3D" id="1.10.287.130">
    <property type="match status" value="1"/>
</dbReference>
<dbReference type="SMART" id="SM00387">
    <property type="entry name" value="HATPase_c"/>
    <property type="match status" value="1"/>
</dbReference>
<proteinExistence type="predicted"/>
<dbReference type="InterPro" id="IPR005467">
    <property type="entry name" value="His_kinase_dom"/>
</dbReference>
<dbReference type="GO" id="GO:0000155">
    <property type="term" value="F:phosphorelay sensor kinase activity"/>
    <property type="evidence" value="ECO:0007669"/>
    <property type="project" value="InterPro"/>
</dbReference>
<evidence type="ECO:0000256" key="6">
    <source>
        <dbReference type="ARBA" id="ARBA00022777"/>
    </source>
</evidence>
<evidence type="ECO:0000256" key="3">
    <source>
        <dbReference type="ARBA" id="ARBA00012438"/>
    </source>
</evidence>
<feature type="domain" description="Histidine kinase" evidence="10">
    <location>
        <begin position="359"/>
        <end position="576"/>
    </location>
</feature>
<dbReference type="Pfam" id="PF02518">
    <property type="entry name" value="HATPase_c"/>
    <property type="match status" value="1"/>
</dbReference>
<keyword evidence="9" id="KW-0812">Transmembrane</keyword>
<evidence type="ECO:0000259" key="10">
    <source>
        <dbReference type="PROSITE" id="PS50109"/>
    </source>
</evidence>
<organism evidence="11">
    <name type="scientific">Dechloromonas aromatica (strain RCB)</name>
    <dbReference type="NCBI Taxonomy" id="159087"/>
    <lineage>
        <taxon>Bacteria</taxon>
        <taxon>Pseudomonadati</taxon>
        <taxon>Pseudomonadota</taxon>
        <taxon>Betaproteobacteria</taxon>
        <taxon>Rhodocyclales</taxon>
        <taxon>Azonexaceae</taxon>
        <taxon>Dechloromonas</taxon>
    </lineage>
</organism>
<keyword evidence="9" id="KW-0472">Membrane</keyword>
<dbReference type="InterPro" id="IPR003661">
    <property type="entry name" value="HisK_dim/P_dom"/>
</dbReference>
<evidence type="ECO:0000256" key="2">
    <source>
        <dbReference type="ARBA" id="ARBA00004429"/>
    </source>
</evidence>
<dbReference type="InterPro" id="IPR050736">
    <property type="entry name" value="Sensor_HK_Regulatory"/>
</dbReference>
<feature type="coiled-coil region" evidence="8">
    <location>
        <begin position="318"/>
        <end position="352"/>
    </location>
</feature>
<comment type="subcellular location">
    <subcellularLocation>
        <location evidence="2">Cell inner membrane</location>
        <topology evidence="2">Multi-pass membrane protein</topology>
    </subcellularLocation>
</comment>
<name>Q47JF7_DECAR</name>
<dbReference type="KEGG" id="dar:Daro_0265"/>
<reference evidence="11" key="1">
    <citation type="submission" date="2005-08" db="EMBL/GenBank/DDBJ databases">
        <title>Complete sequence of Dechloromonas aromatica RCB.</title>
        <authorList>
            <person name="Salinero K.K."/>
            <person name="Copeland A."/>
            <person name="Lucas S."/>
            <person name="Lapidus A."/>
            <person name="Barry K."/>
            <person name="Detter J.C."/>
            <person name="Glavina T."/>
            <person name="Hammon N."/>
            <person name="Israni S."/>
            <person name="Pitluck S."/>
            <person name="Di Bartolo G."/>
            <person name="Trong S."/>
            <person name="Schmutz J."/>
            <person name="Larimer F."/>
            <person name="Land M."/>
            <person name="Ivanova N."/>
            <person name="Richardson P."/>
        </authorList>
    </citation>
    <scope>NUCLEOTIDE SEQUENCE</scope>
    <source>
        <strain evidence="11">RCB</strain>
    </source>
</reference>
<dbReference type="Pfam" id="PF00512">
    <property type="entry name" value="HisKA"/>
    <property type="match status" value="1"/>
</dbReference>
<evidence type="ECO:0000256" key="1">
    <source>
        <dbReference type="ARBA" id="ARBA00000085"/>
    </source>
</evidence>
<dbReference type="SMART" id="SM00388">
    <property type="entry name" value="HisKA"/>
    <property type="match status" value="1"/>
</dbReference>
<keyword evidence="4" id="KW-0597">Phosphoprotein</keyword>
<comment type="catalytic activity">
    <reaction evidence="1">
        <text>ATP + protein L-histidine = ADP + protein N-phospho-L-histidine.</text>
        <dbReference type="EC" id="2.7.13.3"/>
    </reaction>
</comment>
<protein>
    <recommendedName>
        <fullName evidence="3">histidine kinase</fullName>
        <ecNumber evidence="3">2.7.13.3</ecNumber>
    </recommendedName>
</protein>
<keyword evidence="8" id="KW-0175">Coiled coil</keyword>
<dbReference type="SUPFAM" id="SSF55874">
    <property type="entry name" value="ATPase domain of HSP90 chaperone/DNA topoisomerase II/histidine kinase"/>
    <property type="match status" value="1"/>
</dbReference>
<keyword evidence="9" id="KW-1133">Transmembrane helix</keyword>
<dbReference type="eggNOG" id="COG2205">
    <property type="taxonomic scope" value="Bacteria"/>
</dbReference>
<evidence type="ECO:0000313" key="11">
    <source>
        <dbReference type="EMBL" id="AAZ45024.1"/>
    </source>
</evidence>
<dbReference type="PROSITE" id="PS50109">
    <property type="entry name" value="HIS_KIN"/>
    <property type="match status" value="1"/>
</dbReference>
<evidence type="ECO:0000256" key="4">
    <source>
        <dbReference type="ARBA" id="ARBA00022553"/>
    </source>
</evidence>
<dbReference type="EMBL" id="CP000089">
    <property type="protein sequence ID" value="AAZ45024.1"/>
    <property type="molecule type" value="Genomic_DNA"/>
</dbReference>
<dbReference type="GO" id="GO:0005524">
    <property type="term" value="F:ATP binding"/>
    <property type="evidence" value="ECO:0007669"/>
    <property type="project" value="UniProtKB-KW"/>
</dbReference>
<dbReference type="GO" id="GO:0005886">
    <property type="term" value="C:plasma membrane"/>
    <property type="evidence" value="ECO:0007669"/>
    <property type="project" value="UniProtKB-SubCell"/>
</dbReference>
<dbReference type="PRINTS" id="PR00344">
    <property type="entry name" value="BCTRLSENSOR"/>
</dbReference>
<feature type="transmembrane region" description="Helical" evidence="9">
    <location>
        <begin position="286"/>
        <end position="307"/>
    </location>
</feature>
<dbReference type="Gene3D" id="3.30.565.10">
    <property type="entry name" value="Histidine kinase-like ATPase, C-terminal domain"/>
    <property type="match status" value="1"/>
</dbReference>
<dbReference type="Gene3D" id="3.30.450.20">
    <property type="entry name" value="PAS domain"/>
    <property type="match status" value="1"/>
</dbReference>
<evidence type="ECO:0000256" key="7">
    <source>
        <dbReference type="ARBA" id="ARBA00023012"/>
    </source>
</evidence>
<keyword evidence="5" id="KW-0808">Transferase</keyword>
<evidence type="ECO:0000256" key="8">
    <source>
        <dbReference type="SAM" id="Coils"/>
    </source>
</evidence>
<sequence length="697" mass="76513">MPSRKPETLALSIALVGTLVVLLVFLADLALARHRDLESGERRLQHFGLMMAEHTARTFEAVDVLLRETATDLSHSRRDWETWDTSKGWEYIAQRHSRAMPQLRDLIIFDRYGNQRFISTFFPAPHINVKDRPYFIALEDGAESSTFGPYIGRNSGRYTYAIARRLTGDNGHFAGVVFAAMEPAYLQDFCWSNRLSDDFETVLINQKSEIIASCRPSDLSRQSPILGAQAAAVLYGGQLKGFIPENGLTSGNGYLIAVSQVPGFTDLRVLSVIPEKTLLAAWHNRLFELGTLALLVSIVLLVTGLLVRRQVRDMAAMTEELAASHDLLEERVREATQELAGQKNAAERANTAKSRFLAAASHDLRQPLHALSLFATDLQRQIRSGTPQELPRLAEQISASTTILGELLDSLLDISRLDVAGIKPDSRPTPLQPIFERLANSFRRAATDRNMSLRFHPTTRWVETDPIMLERMIANLVSNALRYTPPGGSVLVAARNRGDRVLIEIRDNGIGIAPQHQAAIFAEFYQVGNTAREQNKGLGLGLSIVDRLAKALGIEVKLNSRQGEGTKFTLSVASSQPVVAGPAASDKPPQAGKVHCIGTSEEMLSCIELMKRWDYAVSSDDGSRTERRPEDAVLIAEPELAAAASAELVTGMPLVVLVRDPGASLPAGAHALPVPVRPAKLRALLNQLQKTLSKSMP</sequence>
<accession>Q47JF7</accession>